<dbReference type="RefSeq" id="WP_119193320.1">
    <property type="nucleotide sequence ID" value="NZ_SMDK01000007.1"/>
</dbReference>
<dbReference type="InterPro" id="IPR014284">
    <property type="entry name" value="RNA_pol_sigma-70_dom"/>
</dbReference>
<keyword evidence="5" id="KW-0238">DNA-binding</keyword>
<dbReference type="GO" id="GO:0016987">
    <property type="term" value="F:sigma factor activity"/>
    <property type="evidence" value="ECO:0007669"/>
    <property type="project" value="UniProtKB-KW"/>
</dbReference>
<comment type="caution">
    <text evidence="9">The sequence shown here is derived from an EMBL/GenBank/DDBJ whole genome shotgun (WGS) entry which is preliminary data.</text>
</comment>
<dbReference type="InterPro" id="IPR052704">
    <property type="entry name" value="ECF_Sigma-70_Domain"/>
</dbReference>
<keyword evidence="4" id="KW-0731">Sigma factor</keyword>
<keyword evidence="6" id="KW-0804">Transcription</keyword>
<dbReference type="NCBIfam" id="TIGR02937">
    <property type="entry name" value="sigma70-ECF"/>
    <property type="match status" value="1"/>
</dbReference>
<dbReference type="InterPro" id="IPR013325">
    <property type="entry name" value="RNA_pol_sigma_r2"/>
</dbReference>
<dbReference type="Pfam" id="PF04542">
    <property type="entry name" value="Sigma70_r2"/>
    <property type="match status" value="1"/>
</dbReference>
<dbReference type="Gene3D" id="1.10.1740.10">
    <property type="match status" value="1"/>
</dbReference>
<feature type="domain" description="RNA polymerase sigma factor 70 region 4 type 2" evidence="8">
    <location>
        <begin position="135"/>
        <end position="186"/>
    </location>
</feature>
<evidence type="ECO:0000313" key="10">
    <source>
        <dbReference type="Proteomes" id="UP000252187"/>
    </source>
</evidence>
<dbReference type="AlphaFoldDB" id="A0A365P6T9"/>
<gene>
    <name evidence="9" type="ORF">DQ226_16240</name>
</gene>
<dbReference type="InterPro" id="IPR013324">
    <property type="entry name" value="RNA_pol_sigma_r3/r4-like"/>
</dbReference>
<evidence type="ECO:0000259" key="7">
    <source>
        <dbReference type="Pfam" id="PF04542"/>
    </source>
</evidence>
<accession>A0A365P6T9</accession>
<dbReference type="Proteomes" id="UP000252187">
    <property type="component" value="Unassembled WGS sequence"/>
</dbReference>
<dbReference type="CDD" id="cd06171">
    <property type="entry name" value="Sigma70_r4"/>
    <property type="match status" value="1"/>
</dbReference>
<dbReference type="GO" id="GO:0006352">
    <property type="term" value="P:DNA-templated transcription initiation"/>
    <property type="evidence" value="ECO:0007669"/>
    <property type="project" value="InterPro"/>
</dbReference>
<evidence type="ECO:0000313" key="9">
    <source>
        <dbReference type="EMBL" id="RBA31170.1"/>
    </source>
</evidence>
<comment type="subunit">
    <text evidence="2">Interacts transiently with the RNA polymerase catalytic core formed by RpoA, RpoB, RpoC and RpoZ (2 alpha, 1 beta, 1 beta' and 1 omega subunit) to form the RNA polymerase holoenzyme that can initiate transcription.</text>
</comment>
<evidence type="ECO:0000256" key="5">
    <source>
        <dbReference type="ARBA" id="ARBA00023125"/>
    </source>
</evidence>
<evidence type="ECO:0000256" key="6">
    <source>
        <dbReference type="ARBA" id="ARBA00023163"/>
    </source>
</evidence>
<proteinExistence type="inferred from homology"/>
<organism evidence="9 10">
    <name type="scientific">Dietzia maris</name>
    <dbReference type="NCBI Taxonomy" id="37915"/>
    <lineage>
        <taxon>Bacteria</taxon>
        <taxon>Bacillati</taxon>
        <taxon>Actinomycetota</taxon>
        <taxon>Actinomycetes</taxon>
        <taxon>Mycobacteriales</taxon>
        <taxon>Dietziaceae</taxon>
        <taxon>Dietzia</taxon>
    </lineage>
</organism>
<feature type="domain" description="RNA polymerase sigma-70 region 2" evidence="7">
    <location>
        <begin position="40"/>
        <end position="104"/>
    </location>
</feature>
<dbReference type="PANTHER" id="PTHR30173">
    <property type="entry name" value="SIGMA 19 FACTOR"/>
    <property type="match status" value="1"/>
</dbReference>
<dbReference type="InterPro" id="IPR013249">
    <property type="entry name" value="RNA_pol_sigma70_r4_t2"/>
</dbReference>
<protein>
    <submittedName>
        <fullName evidence="9">RNA polymerase subunit sigma-24</fullName>
    </submittedName>
</protein>
<evidence type="ECO:0000256" key="1">
    <source>
        <dbReference type="ARBA" id="ARBA00010641"/>
    </source>
</evidence>
<dbReference type="GO" id="GO:0003677">
    <property type="term" value="F:DNA binding"/>
    <property type="evidence" value="ECO:0007669"/>
    <property type="project" value="UniProtKB-KW"/>
</dbReference>
<dbReference type="STRING" id="37915.A2U19_07550"/>
<dbReference type="InterPro" id="IPR032710">
    <property type="entry name" value="NTF2-like_dom_sf"/>
</dbReference>
<dbReference type="SUPFAM" id="SSF54427">
    <property type="entry name" value="NTF2-like"/>
    <property type="match status" value="1"/>
</dbReference>
<dbReference type="InterPro" id="IPR007627">
    <property type="entry name" value="RNA_pol_sigma70_r2"/>
</dbReference>
<dbReference type="PANTHER" id="PTHR30173:SF36">
    <property type="entry name" value="ECF RNA POLYMERASE SIGMA FACTOR SIGJ"/>
    <property type="match status" value="1"/>
</dbReference>
<dbReference type="EMBL" id="QNTT01000068">
    <property type="protein sequence ID" value="RBA31170.1"/>
    <property type="molecule type" value="Genomic_DNA"/>
</dbReference>
<evidence type="ECO:0000256" key="4">
    <source>
        <dbReference type="ARBA" id="ARBA00023082"/>
    </source>
</evidence>
<dbReference type="SUPFAM" id="SSF88946">
    <property type="entry name" value="Sigma2 domain of RNA polymerase sigma factors"/>
    <property type="match status" value="1"/>
</dbReference>
<dbReference type="Gene3D" id="1.10.10.10">
    <property type="entry name" value="Winged helix-like DNA-binding domain superfamily/Winged helix DNA-binding domain"/>
    <property type="match status" value="1"/>
</dbReference>
<reference evidence="9 10" key="1">
    <citation type="submission" date="2018-06" db="EMBL/GenBank/DDBJ databases">
        <title>Whole genome sequencing of four bacterial strains from South Shetland trench revealing bio-synthetic gene clusters.</title>
        <authorList>
            <person name="Abdel-Mageed W.M."/>
            <person name="Lehri B."/>
            <person name="Jarmusch S.A."/>
            <person name="Miranda K."/>
            <person name="Goodfellow M."/>
            <person name="Jaspars M."/>
            <person name="Karlyshev A.V."/>
        </authorList>
    </citation>
    <scope>NUCLEOTIDE SEQUENCE [LARGE SCALE GENOMIC DNA]</scope>
    <source>
        <strain evidence="9 10">SST1</strain>
    </source>
</reference>
<comment type="similarity">
    <text evidence="1">Belongs to the sigma-70 factor family. ECF subfamily.</text>
</comment>
<sequence length="317" mass="33733">MTVAPPATPVADGAAPVADRAAASTASTAGTALADRAALEQVRGRLLGVGYRITGTWADAEDAADEALARWVALDPSSAPRNVDAWLTTVATRLCLDRLRRRKREDYAGEWLPEPVDTALLPADRAERRDDLRIAVLLAYEQLGPDERAAFVLREAYDLPYAEIADTLGAAVATVRQWVSRARHRLESDLRPPEPASDAVISTLVEAVLAGDLPQTIAALTADARVISDGGGKVNAARRDIVGARKCAYFLIKATEFSGGMIAPVEVNGEVALAVLARGVLRVAQVGVVDGQISRLYFHSNPDKLTRLALPEGFAPA</sequence>
<dbReference type="Pfam" id="PF08281">
    <property type="entry name" value="Sigma70_r4_2"/>
    <property type="match status" value="1"/>
</dbReference>
<dbReference type="SUPFAM" id="SSF88659">
    <property type="entry name" value="Sigma3 and sigma4 domains of RNA polymerase sigma factors"/>
    <property type="match status" value="1"/>
</dbReference>
<dbReference type="InterPro" id="IPR036388">
    <property type="entry name" value="WH-like_DNA-bd_sf"/>
</dbReference>
<evidence type="ECO:0000259" key="8">
    <source>
        <dbReference type="Pfam" id="PF08281"/>
    </source>
</evidence>
<keyword evidence="3" id="KW-0805">Transcription regulation</keyword>
<evidence type="ECO:0000256" key="3">
    <source>
        <dbReference type="ARBA" id="ARBA00023015"/>
    </source>
</evidence>
<evidence type="ECO:0000256" key="2">
    <source>
        <dbReference type="ARBA" id="ARBA00011344"/>
    </source>
</evidence>
<name>A0A365P6T9_9ACTN</name>